<evidence type="ECO:0000313" key="10">
    <source>
        <dbReference type="EMBL" id="MBY6275311.1"/>
    </source>
</evidence>
<reference evidence="10" key="1">
    <citation type="submission" date="2017-11" db="EMBL/GenBank/DDBJ databases">
        <title>Three new genomes from thermophilic consortium.</title>
        <authorList>
            <person name="Quaggio R."/>
            <person name="Amgarten D."/>
            <person name="Setubal J.C."/>
        </authorList>
    </citation>
    <scope>NUCLEOTIDE SEQUENCE</scope>
    <source>
        <strain evidence="10">ZCTH01-B2</strain>
    </source>
</reference>
<dbReference type="EMBL" id="PIUK01000020">
    <property type="protein sequence ID" value="MBY6275311.1"/>
    <property type="molecule type" value="Genomic_DNA"/>
</dbReference>
<dbReference type="Proteomes" id="UP000732377">
    <property type="component" value="Unassembled WGS sequence"/>
</dbReference>
<evidence type="ECO:0000256" key="8">
    <source>
        <dbReference type="SAM" id="Phobius"/>
    </source>
</evidence>
<comment type="caution">
    <text evidence="10">The sequence shown here is derived from an EMBL/GenBank/DDBJ whole genome shotgun (WGS) entry which is preliminary data.</text>
</comment>
<dbReference type="InterPro" id="IPR050539">
    <property type="entry name" value="ThrE_Dicarb/AminoAcid_Exp"/>
</dbReference>
<dbReference type="PANTHER" id="PTHR34390:SF1">
    <property type="entry name" value="SUCCINATE TRANSPORTER SUBUNIT YJJB-RELATED"/>
    <property type="match status" value="1"/>
</dbReference>
<dbReference type="AlphaFoldDB" id="A0A953I1N7"/>
<evidence type="ECO:0000259" key="9">
    <source>
        <dbReference type="Pfam" id="PF12821"/>
    </source>
</evidence>
<evidence type="ECO:0000256" key="4">
    <source>
        <dbReference type="ARBA" id="ARBA00022692"/>
    </source>
</evidence>
<protein>
    <recommendedName>
        <fullName evidence="9">Threonine/Serine exporter ThrE domain-containing protein</fullName>
    </recommendedName>
</protein>
<feature type="transmembrane region" description="Helical" evidence="8">
    <location>
        <begin position="47"/>
        <end position="68"/>
    </location>
</feature>
<keyword evidence="2" id="KW-1003">Cell membrane</keyword>
<feature type="transmembrane region" description="Helical" evidence="8">
    <location>
        <begin position="75"/>
        <end position="99"/>
    </location>
</feature>
<dbReference type="RefSeq" id="WP_273378078.1">
    <property type="nucleotide sequence ID" value="NZ_JACSIR010000273.1"/>
</dbReference>
<comment type="similarity">
    <text evidence="7">Belongs to the ThrE exporter (TC 2.A.79) family.</text>
</comment>
<evidence type="ECO:0000256" key="3">
    <source>
        <dbReference type="ARBA" id="ARBA00022519"/>
    </source>
</evidence>
<keyword evidence="4 8" id="KW-0812">Transmembrane</keyword>
<dbReference type="GO" id="GO:0005886">
    <property type="term" value="C:plasma membrane"/>
    <property type="evidence" value="ECO:0007669"/>
    <property type="project" value="UniProtKB-SubCell"/>
</dbReference>
<organism evidence="10 11">
    <name type="scientific">Symbiobacterium thermophilum</name>
    <dbReference type="NCBI Taxonomy" id="2734"/>
    <lineage>
        <taxon>Bacteria</taxon>
        <taxon>Bacillati</taxon>
        <taxon>Bacillota</taxon>
        <taxon>Clostridia</taxon>
        <taxon>Eubacteriales</taxon>
        <taxon>Symbiobacteriaceae</taxon>
        <taxon>Symbiobacterium</taxon>
    </lineage>
</organism>
<dbReference type="InterPro" id="IPR024528">
    <property type="entry name" value="ThrE_2"/>
</dbReference>
<evidence type="ECO:0000256" key="2">
    <source>
        <dbReference type="ARBA" id="ARBA00022475"/>
    </source>
</evidence>
<keyword evidence="5 8" id="KW-1133">Transmembrane helix</keyword>
<feature type="transmembrane region" description="Helical" evidence="8">
    <location>
        <begin position="111"/>
        <end position="132"/>
    </location>
</feature>
<accession>A0A953I1N7</accession>
<sequence>MITYPFAFLTSAAIAVSFRSPRGAILWTGLCGLVGWAGFDLALRAGAPAPAAVLVGAVTLGTASEVLARRLHQPAILFVIPGLFPLVPGIIAYRGMLLLSQSRLAEGAWQLARALAIAGILAAGLAIPPVLFRRWRR</sequence>
<feature type="domain" description="Threonine/Serine exporter ThrE" evidence="9">
    <location>
        <begin position="6"/>
        <end position="128"/>
    </location>
</feature>
<evidence type="ECO:0000256" key="5">
    <source>
        <dbReference type="ARBA" id="ARBA00022989"/>
    </source>
</evidence>
<dbReference type="GO" id="GO:0015744">
    <property type="term" value="P:succinate transport"/>
    <property type="evidence" value="ECO:0007669"/>
    <property type="project" value="TreeGrafter"/>
</dbReference>
<evidence type="ECO:0000313" key="11">
    <source>
        <dbReference type="Proteomes" id="UP000732377"/>
    </source>
</evidence>
<gene>
    <name evidence="10" type="ORF">CWE10_03700</name>
</gene>
<keyword evidence="6 8" id="KW-0472">Membrane</keyword>
<dbReference type="Pfam" id="PF12821">
    <property type="entry name" value="ThrE_2"/>
    <property type="match status" value="1"/>
</dbReference>
<comment type="subcellular location">
    <subcellularLocation>
        <location evidence="1">Cell membrane</location>
        <topology evidence="1">Multi-pass membrane protein</topology>
    </subcellularLocation>
</comment>
<proteinExistence type="inferred from homology"/>
<evidence type="ECO:0000256" key="6">
    <source>
        <dbReference type="ARBA" id="ARBA00023136"/>
    </source>
</evidence>
<evidence type="ECO:0000256" key="1">
    <source>
        <dbReference type="ARBA" id="ARBA00004651"/>
    </source>
</evidence>
<keyword evidence="3" id="KW-0997">Cell inner membrane</keyword>
<dbReference type="PANTHER" id="PTHR34390">
    <property type="entry name" value="UPF0442 PROTEIN YJJB-RELATED"/>
    <property type="match status" value="1"/>
</dbReference>
<name>A0A953I1N7_SYMTR</name>
<evidence type="ECO:0000256" key="7">
    <source>
        <dbReference type="ARBA" id="ARBA00034125"/>
    </source>
</evidence>